<dbReference type="PIRSF" id="PIRSF000709">
    <property type="entry name" value="6PFK_2-Ptase"/>
    <property type="match status" value="1"/>
</dbReference>
<dbReference type="PRINTS" id="PR00991">
    <property type="entry name" value="6PFRUCTKNASE"/>
</dbReference>
<feature type="domain" description="6-phosphofructo-2-kinase" evidence="4">
    <location>
        <begin position="89"/>
        <end position="308"/>
    </location>
</feature>
<dbReference type="InterPro" id="IPR013078">
    <property type="entry name" value="His_Pase_superF_clade-1"/>
</dbReference>
<dbReference type="GO" id="GO:0005829">
    <property type="term" value="C:cytosol"/>
    <property type="evidence" value="ECO:0007669"/>
    <property type="project" value="TreeGrafter"/>
</dbReference>
<gene>
    <name evidence="5" type="ORF">SAPINGB_P002796</name>
</gene>
<dbReference type="GeneID" id="43581614"/>
<feature type="compositionally biased region" description="Low complexity" evidence="3">
    <location>
        <begin position="1"/>
        <end position="18"/>
    </location>
</feature>
<dbReference type="RefSeq" id="XP_031853405.1">
    <property type="nucleotide sequence ID" value="XM_031997514.1"/>
</dbReference>
<dbReference type="GO" id="GO:0005524">
    <property type="term" value="F:ATP binding"/>
    <property type="evidence" value="ECO:0007669"/>
    <property type="project" value="UniProtKB-KW"/>
</dbReference>
<evidence type="ECO:0000256" key="2">
    <source>
        <dbReference type="ARBA" id="ARBA00022840"/>
    </source>
</evidence>
<keyword evidence="6" id="KW-1185">Reference proteome</keyword>
<evidence type="ECO:0000259" key="4">
    <source>
        <dbReference type="Pfam" id="PF01591"/>
    </source>
</evidence>
<feature type="region of interest" description="Disordered" evidence="3">
    <location>
        <begin position="1"/>
        <end position="64"/>
    </location>
</feature>
<dbReference type="GO" id="GO:0004331">
    <property type="term" value="F:fructose-2,6-bisphosphate 2-phosphatase activity"/>
    <property type="evidence" value="ECO:0007669"/>
    <property type="project" value="TreeGrafter"/>
</dbReference>
<dbReference type="SUPFAM" id="SSF53254">
    <property type="entry name" value="Phosphoglycerate mutase-like"/>
    <property type="match status" value="1"/>
</dbReference>
<feature type="compositionally biased region" description="Low complexity" evidence="3">
    <location>
        <begin position="371"/>
        <end position="390"/>
    </location>
</feature>
<dbReference type="FunFam" id="3.40.50.300:FF:000644">
    <property type="entry name" value="GpmB, Fructose-2,6-bisphosphatase"/>
    <property type="match status" value="1"/>
</dbReference>
<dbReference type="Pfam" id="PF00300">
    <property type="entry name" value="His_Phos_1"/>
    <property type="match status" value="1"/>
</dbReference>
<protein>
    <recommendedName>
        <fullName evidence="4">6-phosphofructo-2-kinase domain-containing protein</fullName>
    </recommendedName>
</protein>
<proteinExistence type="predicted"/>
<dbReference type="SUPFAM" id="SSF52540">
    <property type="entry name" value="P-loop containing nucleoside triphosphate hydrolases"/>
    <property type="match status" value="1"/>
</dbReference>
<dbReference type="Gene3D" id="3.40.50.1240">
    <property type="entry name" value="Phosphoglycerate mutase-like"/>
    <property type="match status" value="1"/>
</dbReference>
<dbReference type="GO" id="GO:0006003">
    <property type="term" value="P:fructose 2,6-bisphosphate metabolic process"/>
    <property type="evidence" value="ECO:0007669"/>
    <property type="project" value="InterPro"/>
</dbReference>
<keyword evidence="1" id="KW-0547">Nucleotide-binding</keyword>
<dbReference type="OrthoDB" id="267323at2759"/>
<dbReference type="GO" id="GO:0003873">
    <property type="term" value="F:6-phosphofructo-2-kinase activity"/>
    <property type="evidence" value="ECO:0007669"/>
    <property type="project" value="InterPro"/>
</dbReference>
<feature type="compositionally biased region" description="Low complexity" evidence="3">
    <location>
        <begin position="42"/>
        <end position="56"/>
    </location>
</feature>
<dbReference type="PANTHER" id="PTHR10606:SF39">
    <property type="entry name" value="6-PHOSPHOFRUCTO-2-KINASE_FRUCTOSE-2,6-BISPHOSPHATASE YLR345W-RELATED"/>
    <property type="match status" value="1"/>
</dbReference>
<organism evidence="5 6">
    <name type="scientific">Magnusiomyces paraingens</name>
    <dbReference type="NCBI Taxonomy" id="2606893"/>
    <lineage>
        <taxon>Eukaryota</taxon>
        <taxon>Fungi</taxon>
        <taxon>Dikarya</taxon>
        <taxon>Ascomycota</taxon>
        <taxon>Saccharomycotina</taxon>
        <taxon>Dipodascomycetes</taxon>
        <taxon>Dipodascales</taxon>
        <taxon>Dipodascaceae</taxon>
        <taxon>Magnusiomyces</taxon>
    </lineage>
</organism>
<dbReference type="InterPro" id="IPR003094">
    <property type="entry name" value="6Pfruct_kin"/>
</dbReference>
<dbReference type="Proteomes" id="UP000398389">
    <property type="component" value="Unassembled WGS sequence"/>
</dbReference>
<evidence type="ECO:0000256" key="1">
    <source>
        <dbReference type="ARBA" id="ARBA00022741"/>
    </source>
</evidence>
<dbReference type="Gene3D" id="3.40.50.300">
    <property type="entry name" value="P-loop containing nucleotide triphosphate hydrolases"/>
    <property type="match status" value="1"/>
</dbReference>
<dbReference type="GO" id="GO:0006000">
    <property type="term" value="P:fructose metabolic process"/>
    <property type="evidence" value="ECO:0007669"/>
    <property type="project" value="InterPro"/>
</dbReference>
<dbReference type="Pfam" id="PF01591">
    <property type="entry name" value="6PF2K"/>
    <property type="match status" value="1"/>
</dbReference>
<evidence type="ECO:0000313" key="5">
    <source>
        <dbReference type="EMBL" id="VVT50537.1"/>
    </source>
</evidence>
<name>A0A5E8BIS7_9ASCO</name>
<evidence type="ECO:0000313" key="6">
    <source>
        <dbReference type="Proteomes" id="UP000398389"/>
    </source>
</evidence>
<dbReference type="InterPro" id="IPR013079">
    <property type="entry name" value="6Phosfructo_kin"/>
</dbReference>
<dbReference type="PANTHER" id="PTHR10606">
    <property type="entry name" value="6-PHOSPHOFRUCTO-2-KINASE/FRUCTOSE-2,6-BISPHOSPHATASE"/>
    <property type="match status" value="1"/>
</dbReference>
<dbReference type="InterPro" id="IPR027417">
    <property type="entry name" value="P-loop_NTPase"/>
</dbReference>
<keyword evidence="2" id="KW-0067">ATP-binding</keyword>
<feature type="region of interest" description="Disordered" evidence="3">
    <location>
        <begin position="371"/>
        <end position="407"/>
    </location>
</feature>
<feature type="region of interest" description="Disordered" evidence="3">
    <location>
        <begin position="429"/>
        <end position="450"/>
    </location>
</feature>
<reference evidence="5 6" key="1">
    <citation type="submission" date="2019-09" db="EMBL/GenBank/DDBJ databases">
        <authorList>
            <person name="Brejova B."/>
        </authorList>
    </citation>
    <scope>NUCLEOTIDE SEQUENCE [LARGE SCALE GENOMIC DNA]</scope>
</reference>
<dbReference type="AlphaFoldDB" id="A0A5E8BIS7"/>
<evidence type="ECO:0000256" key="3">
    <source>
        <dbReference type="SAM" id="MobiDB-lite"/>
    </source>
</evidence>
<accession>A0A5E8BIS7</accession>
<dbReference type="EMBL" id="CABVLU010000002">
    <property type="protein sequence ID" value="VVT50537.1"/>
    <property type="molecule type" value="Genomic_DNA"/>
</dbReference>
<dbReference type="InterPro" id="IPR029033">
    <property type="entry name" value="His_PPase_superfam"/>
</dbReference>
<sequence>MSLPPSKSASDNAIASDSSVEDENDAPLVFVEDVPAPGPFNRSRGSRGSTHSGTPRPMRRRESNTNVDAVHQHLQPSDISPAQLYTTDSGMLFHAGKLAVVLVGLPARGKTHHSVALTRYLRWLGVKSHAFHLGDYRRKLGGPNHIVPDDYFQPKSSEATQQFRKKVFDACMKDIFSFFGDGGQVAIYDAVNSSVSARAELVKLFSEKKIGLLFVECIATDDHLVARNVRDVKLSSPDFQGVDYKDAVRNYLRRIELRIPFYETMGALETDLSYIKLINGVEHIKMNHAPIGYLQNRIVFFLMNTHVKSGSYLFARAGQSDSSELTYRNDNLLSAKGHDYAQKLKSTVLEHLEEIYRVQVSRAEASIDVTASGTPAETATTTKAVPTPTAGVSGVSTPLQQQDKKQDAPLLTKDITLSEDEIAHRLAEAKKKAPALAPEDKFTTPTPTTSRIWQTPVVPEKRLLLVWSSKRLRTIETAKYFADDGYPTISRPELTQLNPGAVDGLTAKEIQDLYPEEYDVHVANPYHHRYPRAESYHDLAVRLEPLIMEMERNEGDLLIIAHESVLRVLYGYLMACTVNDIPFLKFPRNEIVQITPGAYYNTATRFPIPDVDP</sequence>